<reference evidence="1" key="1">
    <citation type="journal article" date="2015" name="Nature">
        <title>Complex archaea that bridge the gap between prokaryotes and eukaryotes.</title>
        <authorList>
            <person name="Spang A."/>
            <person name="Saw J.H."/>
            <person name="Jorgensen S.L."/>
            <person name="Zaremba-Niedzwiedzka K."/>
            <person name="Martijn J."/>
            <person name="Lind A.E."/>
            <person name="van Eijk R."/>
            <person name="Schleper C."/>
            <person name="Guy L."/>
            <person name="Ettema T.J."/>
        </authorList>
    </citation>
    <scope>NUCLEOTIDE SEQUENCE</scope>
</reference>
<name>A0A0F9MSC8_9ZZZZ</name>
<comment type="caution">
    <text evidence="1">The sequence shown here is derived from an EMBL/GenBank/DDBJ whole genome shotgun (WGS) entry which is preliminary data.</text>
</comment>
<proteinExistence type="predicted"/>
<gene>
    <name evidence="1" type="ORF">LCGC14_1054610</name>
</gene>
<organism evidence="1">
    <name type="scientific">marine sediment metagenome</name>
    <dbReference type="NCBI Taxonomy" id="412755"/>
    <lineage>
        <taxon>unclassified sequences</taxon>
        <taxon>metagenomes</taxon>
        <taxon>ecological metagenomes</taxon>
    </lineage>
</organism>
<protein>
    <submittedName>
        <fullName evidence="1">Uncharacterized protein</fullName>
    </submittedName>
</protein>
<dbReference type="EMBL" id="LAZR01004431">
    <property type="protein sequence ID" value="KKN08644.1"/>
    <property type="molecule type" value="Genomic_DNA"/>
</dbReference>
<evidence type="ECO:0000313" key="1">
    <source>
        <dbReference type="EMBL" id="KKN08644.1"/>
    </source>
</evidence>
<accession>A0A0F9MSC8</accession>
<dbReference type="AlphaFoldDB" id="A0A0F9MSC8"/>
<sequence length="58" mass="6766">MNWISQEAAAKALFNLYNKIGLNITYDQILQKLQEKCESGEIPIIYIPYHMKDKAHLN</sequence>